<dbReference type="AlphaFoldDB" id="A0A413H9S3"/>
<reference evidence="2 3" key="1">
    <citation type="submission" date="2018-08" db="EMBL/GenBank/DDBJ databases">
        <title>A genome reference for cultivated species of the human gut microbiota.</title>
        <authorList>
            <person name="Zou Y."/>
            <person name="Xue W."/>
            <person name="Luo G."/>
        </authorList>
    </citation>
    <scope>NUCLEOTIDE SEQUENCE [LARGE SCALE GENOMIC DNA]</scope>
    <source>
        <strain evidence="2 3">OF03-9BH</strain>
    </source>
</reference>
<evidence type="ECO:0000313" key="2">
    <source>
        <dbReference type="EMBL" id="RGX80448.1"/>
    </source>
</evidence>
<sequence>MKLNYYIYTLIAGLVLMLSACSPDEYDMGKKTYVSDDLAEGIAYTVTIKGNEVRLKSNITGCTPLWVTPQGRSQESELAVSLPFAGEYEVTFGVETPGGVVYGEPYAFNLAQNDFSLLSDEKWFLLAYEDFKSGDAIPDAETLAEGVSKKWYPCDGNYGIGQCSGPVMYLSPYDPDGDGAGYTEDDEKNAVYKDIIFGTGNWKPNWDPGFQSWLIPETDAYMDSYMTFSMDAANGCVATMYRGEAGVKGSSTGTNMKGKFNMNLTEKTKPTITFTDCYSMHNVAFDEVCSNYTQDIQIIELTPYILQVATKRTNSEGNWYIVWNFVSEEVIATKGECIPKEDSGLIEKAAPVLPTFDNLTTDLFTTEINGVTYVGNQMTFNLDTEAPYDWLWWNGSPSSQKWESVTGGVYNDSWAPAAGDEVEDFELILSKASDGSYNYECGEVSGKVTIAEGVMTFDKEITILTASSDQRTVAVTGSEFTVLGVEAGETLAVGIPESRDENGVVNSYLVANLLYKKISTGGETGPTEIKVDNSKVQIIFGDGNTDRLRLQLYNPWGGDVEWPIDITKVKLKKNQTLKIQYKVLGGITWNDGAKPKTVILDNNIGNAWEDACYELEHAASFNTTTGATQTVTVTNTTGATVTYDGSSCICIGIQNKELATVAVTEDGQPDVQIEVLSMTIE</sequence>
<proteinExistence type="predicted"/>
<dbReference type="RefSeq" id="WP_117986720.1">
    <property type="nucleotide sequence ID" value="NZ_CABMFG010000004.1"/>
</dbReference>
<keyword evidence="1" id="KW-0732">Signal</keyword>
<evidence type="ECO:0000256" key="1">
    <source>
        <dbReference type="SAM" id="SignalP"/>
    </source>
</evidence>
<comment type="caution">
    <text evidence="2">The sequence shown here is derived from an EMBL/GenBank/DDBJ whole genome shotgun (WGS) entry which is preliminary data.</text>
</comment>
<feature type="chain" id="PRO_5019030922" evidence="1">
    <location>
        <begin position="23"/>
        <end position="681"/>
    </location>
</feature>
<gene>
    <name evidence="2" type="ORF">DXA68_04325</name>
</gene>
<protein>
    <submittedName>
        <fullName evidence="2">Uncharacterized protein</fullName>
    </submittedName>
</protein>
<feature type="signal peptide" evidence="1">
    <location>
        <begin position="1"/>
        <end position="22"/>
    </location>
</feature>
<name>A0A413H9S3_9BACE</name>
<dbReference type="Proteomes" id="UP000286075">
    <property type="component" value="Unassembled WGS sequence"/>
</dbReference>
<dbReference type="PROSITE" id="PS51257">
    <property type="entry name" value="PROKAR_LIPOPROTEIN"/>
    <property type="match status" value="1"/>
</dbReference>
<dbReference type="EMBL" id="QSCF01000004">
    <property type="protein sequence ID" value="RGX80448.1"/>
    <property type="molecule type" value="Genomic_DNA"/>
</dbReference>
<evidence type="ECO:0000313" key="3">
    <source>
        <dbReference type="Proteomes" id="UP000286075"/>
    </source>
</evidence>
<organism evidence="2 3">
    <name type="scientific">Bacteroides stercorirosoris</name>
    <dbReference type="NCBI Taxonomy" id="871324"/>
    <lineage>
        <taxon>Bacteria</taxon>
        <taxon>Pseudomonadati</taxon>
        <taxon>Bacteroidota</taxon>
        <taxon>Bacteroidia</taxon>
        <taxon>Bacteroidales</taxon>
        <taxon>Bacteroidaceae</taxon>
        <taxon>Bacteroides</taxon>
    </lineage>
</organism>
<accession>A0A413H9S3</accession>
<dbReference type="OrthoDB" id="646668at2"/>